<dbReference type="InterPro" id="IPR029526">
    <property type="entry name" value="PGBD"/>
</dbReference>
<organism evidence="2 3">
    <name type="scientific">Patella caerulea</name>
    <name type="common">Rayed Mediterranean limpet</name>
    <dbReference type="NCBI Taxonomy" id="87958"/>
    <lineage>
        <taxon>Eukaryota</taxon>
        <taxon>Metazoa</taxon>
        <taxon>Spiralia</taxon>
        <taxon>Lophotrochozoa</taxon>
        <taxon>Mollusca</taxon>
        <taxon>Gastropoda</taxon>
        <taxon>Patellogastropoda</taxon>
        <taxon>Patelloidea</taxon>
        <taxon>Patellidae</taxon>
        <taxon>Patella</taxon>
    </lineage>
</organism>
<comment type="caution">
    <text evidence="2">The sequence shown here is derived from an EMBL/GenBank/DDBJ whole genome shotgun (WGS) entry which is preliminary data.</text>
</comment>
<evidence type="ECO:0000259" key="1">
    <source>
        <dbReference type="Pfam" id="PF13843"/>
    </source>
</evidence>
<protein>
    <recommendedName>
        <fullName evidence="1">PiggyBac transposable element-derived protein domain-containing protein</fullName>
    </recommendedName>
</protein>
<feature type="domain" description="PiggyBac transposable element-derived protein" evidence="1">
    <location>
        <begin position="13"/>
        <end position="106"/>
    </location>
</feature>
<dbReference type="Pfam" id="PF13843">
    <property type="entry name" value="DDE_Tnp_1_7"/>
    <property type="match status" value="1"/>
</dbReference>
<name>A0AAN8PQW6_PATCE</name>
<keyword evidence="3" id="KW-1185">Reference proteome</keyword>
<evidence type="ECO:0000313" key="3">
    <source>
        <dbReference type="Proteomes" id="UP001347796"/>
    </source>
</evidence>
<gene>
    <name evidence="2" type="ORF">SNE40_013576</name>
</gene>
<evidence type="ECO:0000313" key="2">
    <source>
        <dbReference type="EMBL" id="KAK6175035.1"/>
    </source>
</evidence>
<dbReference type="Proteomes" id="UP001347796">
    <property type="component" value="Unassembled WGS sequence"/>
</dbReference>
<reference evidence="2 3" key="1">
    <citation type="submission" date="2024-01" db="EMBL/GenBank/DDBJ databases">
        <title>The genome of the rayed Mediterranean limpet Patella caerulea (Linnaeus, 1758).</title>
        <authorList>
            <person name="Anh-Thu Weber A."/>
            <person name="Halstead-Nussloch G."/>
        </authorList>
    </citation>
    <scope>NUCLEOTIDE SEQUENCE [LARGE SCALE GENOMIC DNA]</scope>
    <source>
        <strain evidence="2">AATW-2023a</strain>
        <tissue evidence="2">Whole specimen</tissue>
    </source>
</reference>
<dbReference type="AlphaFoldDB" id="A0AAN8PQW6"/>
<proteinExistence type="predicted"/>
<accession>A0AAN8PQW6</accession>
<dbReference type="EMBL" id="JAZGQO010000010">
    <property type="protein sequence ID" value="KAK6175035.1"/>
    <property type="molecule type" value="Genomic_DNA"/>
</dbReference>
<sequence>MPDHFTNETSVMEEFIEQLCHYTNLRAQQVKASKPTDYYTSKWTNIECDEMKPFIGIRMIVKHSLTKPRYEDYFSKEATNFVTFTPGFRDVFTRDRFLAIWKFIHIHYTD</sequence>